<evidence type="ECO:0000256" key="2">
    <source>
        <dbReference type="ARBA" id="ARBA00022801"/>
    </source>
</evidence>
<accession>A0ABN2QTR9</accession>
<feature type="domain" description="Peptidase S8/S53" evidence="4">
    <location>
        <begin position="337"/>
        <end position="556"/>
    </location>
</feature>
<dbReference type="SUPFAM" id="SSF52743">
    <property type="entry name" value="Subtilisin-like"/>
    <property type="match status" value="1"/>
</dbReference>
<dbReference type="InterPro" id="IPR023828">
    <property type="entry name" value="Peptidase_S8_Ser-AS"/>
</dbReference>
<keyword evidence="3" id="KW-0720">Serine protease</keyword>
<dbReference type="InterPro" id="IPR036852">
    <property type="entry name" value="Peptidase_S8/S53_dom_sf"/>
</dbReference>
<gene>
    <name evidence="5" type="ORF">GCM10009776_20390</name>
</gene>
<keyword evidence="1" id="KW-0645">Protease</keyword>
<keyword evidence="2" id="KW-0378">Hydrolase</keyword>
<dbReference type="Pfam" id="PF00082">
    <property type="entry name" value="Peptidase_S8"/>
    <property type="match status" value="1"/>
</dbReference>
<evidence type="ECO:0000256" key="1">
    <source>
        <dbReference type="ARBA" id="ARBA00022670"/>
    </source>
</evidence>
<evidence type="ECO:0000259" key="4">
    <source>
        <dbReference type="Pfam" id="PF00082"/>
    </source>
</evidence>
<sequence length="725" mass="78029">MARSIRNRGSAPVADIASGEIVRRGRPIRIRGEFGERDAHAVEVTGAGVAGVAFEGDALVMDTSGLAIGGHTVVVNGIPARGKQKGRQDAAFDIVVVDTPAALDEGLAVLHATRIRIGDLDIESLPMGGGAEGQFRDVFKAVSRDGDKAVTLAFDQVGERIDIDEELAALARRRQDRYGRIEPALFERLEQSGDVEVAVWASTRDMDLQLPEKSEKRPARKPSRVDAGRQREWVALGEKLAEVSREFGLEPERIDQAAPVVYGRMPADAVRRLAEHELVAGVFRYDREGFDDLGDSIAIHNSDDAHSDGFTGAGVNVAVYEPGPDVTTNLSISGQYQTGTGSSSHARMTHGIIRNTERSRPHGHAPDANLFSANSYDLDAIRWAAQDQGCTVISQSFHRDAEQTSDSLSHDDNYKDWLALHWPYPTIVEASGNGASTEFVNHKGYNRLTVGSHNDTASAMASDSVFRNPASSHGDRELPEIAGNGVGVTVVGLTDSGTSFAAPAVAGIAACVQEAAPVLQSWPEGTRAVLMAGAWRNPSGGRWRADLVAGVDGRDGAGTADAERSTNIARSRQNRDNAAALRGFDVGTLRSSDLDGSGRTTFRYRIKAPSAPLFFGSHVKVALAWDSKATRTDILFLSIYQNTLTVDLDLEVRDSSGTLVASSMSWDNSYEIAEFDAKAGETYDIRVRRWSGTDDVWFGIAWTQISTLFDIFGSVQAAPLLELGG</sequence>
<protein>
    <recommendedName>
        <fullName evidence="4">Peptidase S8/S53 domain-containing protein</fullName>
    </recommendedName>
</protein>
<evidence type="ECO:0000313" key="5">
    <source>
        <dbReference type="EMBL" id="GAA1957945.1"/>
    </source>
</evidence>
<proteinExistence type="predicted"/>
<dbReference type="Gene3D" id="3.40.50.200">
    <property type="entry name" value="Peptidase S8/S53 domain"/>
    <property type="match status" value="1"/>
</dbReference>
<evidence type="ECO:0000313" key="6">
    <source>
        <dbReference type="Proteomes" id="UP001499933"/>
    </source>
</evidence>
<keyword evidence="6" id="KW-1185">Reference proteome</keyword>
<comment type="caution">
    <text evidence="5">The sequence shown here is derived from an EMBL/GenBank/DDBJ whole genome shotgun (WGS) entry which is preliminary data.</text>
</comment>
<evidence type="ECO:0000256" key="3">
    <source>
        <dbReference type="ARBA" id="ARBA00022825"/>
    </source>
</evidence>
<dbReference type="PROSITE" id="PS00138">
    <property type="entry name" value="SUBTILASE_SER"/>
    <property type="match status" value="1"/>
</dbReference>
<dbReference type="Gene3D" id="2.60.120.380">
    <property type="match status" value="1"/>
</dbReference>
<organism evidence="5 6">
    <name type="scientific">Microbacterium deminutum</name>
    <dbReference type="NCBI Taxonomy" id="344164"/>
    <lineage>
        <taxon>Bacteria</taxon>
        <taxon>Bacillati</taxon>
        <taxon>Actinomycetota</taxon>
        <taxon>Actinomycetes</taxon>
        <taxon>Micrococcales</taxon>
        <taxon>Microbacteriaceae</taxon>
        <taxon>Microbacterium</taxon>
    </lineage>
</organism>
<name>A0ABN2QTR9_9MICO</name>
<dbReference type="InterPro" id="IPR000209">
    <property type="entry name" value="Peptidase_S8/S53_dom"/>
</dbReference>
<reference evidence="5 6" key="1">
    <citation type="journal article" date="2019" name="Int. J. Syst. Evol. Microbiol.">
        <title>The Global Catalogue of Microorganisms (GCM) 10K type strain sequencing project: providing services to taxonomists for standard genome sequencing and annotation.</title>
        <authorList>
            <consortium name="The Broad Institute Genomics Platform"/>
            <consortium name="The Broad Institute Genome Sequencing Center for Infectious Disease"/>
            <person name="Wu L."/>
            <person name="Ma J."/>
        </authorList>
    </citation>
    <scope>NUCLEOTIDE SEQUENCE [LARGE SCALE GENOMIC DNA]</scope>
    <source>
        <strain evidence="5 6">JCM 14901</strain>
    </source>
</reference>
<dbReference type="RefSeq" id="WP_344094076.1">
    <property type="nucleotide sequence ID" value="NZ_BAAAOG010000002.1"/>
</dbReference>
<dbReference type="EMBL" id="BAAAOG010000002">
    <property type="protein sequence ID" value="GAA1957945.1"/>
    <property type="molecule type" value="Genomic_DNA"/>
</dbReference>
<dbReference type="Proteomes" id="UP001499933">
    <property type="component" value="Unassembled WGS sequence"/>
</dbReference>